<dbReference type="EMBL" id="CABPRJ010001448">
    <property type="protein sequence ID" value="VVC37489.1"/>
    <property type="molecule type" value="Genomic_DNA"/>
</dbReference>
<accession>A0A5E4N0N2</accession>
<proteinExistence type="predicted"/>
<reference evidence="1 2" key="1">
    <citation type="submission" date="2019-08" db="EMBL/GenBank/DDBJ databases">
        <authorList>
            <person name="Alioto T."/>
            <person name="Alioto T."/>
            <person name="Gomez Garrido J."/>
        </authorList>
    </citation>
    <scope>NUCLEOTIDE SEQUENCE [LARGE SCALE GENOMIC DNA]</scope>
</reference>
<organism evidence="1 2">
    <name type="scientific">Cinara cedri</name>
    <dbReference type="NCBI Taxonomy" id="506608"/>
    <lineage>
        <taxon>Eukaryota</taxon>
        <taxon>Metazoa</taxon>
        <taxon>Ecdysozoa</taxon>
        <taxon>Arthropoda</taxon>
        <taxon>Hexapoda</taxon>
        <taxon>Insecta</taxon>
        <taxon>Pterygota</taxon>
        <taxon>Neoptera</taxon>
        <taxon>Paraneoptera</taxon>
        <taxon>Hemiptera</taxon>
        <taxon>Sternorrhyncha</taxon>
        <taxon>Aphidomorpha</taxon>
        <taxon>Aphidoidea</taxon>
        <taxon>Aphididae</taxon>
        <taxon>Lachninae</taxon>
        <taxon>Cinara</taxon>
    </lineage>
</organism>
<sequence>MIANGSLGTLLEAYNRGLKEFIFPTRLKCARLVLLHKGPSKLVDDLSSFQLLCMLDTIDDNIKWIDPTVNDYERFIGMVKGTAKRYIPEATDTNIFPAGIRKATDCMQNIKGMAKQKSRTNS</sequence>
<keyword evidence="2" id="KW-1185">Reference proteome</keyword>
<dbReference type="AlphaFoldDB" id="A0A5E4N0N2"/>
<protein>
    <submittedName>
        <fullName evidence="1">Uncharacterized protein</fullName>
    </submittedName>
</protein>
<evidence type="ECO:0000313" key="1">
    <source>
        <dbReference type="EMBL" id="VVC37489.1"/>
    </source>
</evidence>
<dbReference type="Proteomes" id="UP000325440">
    <property type="component" value="Unassembled WGS sequence"/>
</dbReference>
<name>A0A5E4N0N2_9HEMI</name>
<gene>
    <name evidence="1" type="ORF">CINCED_3A004590</name>
</gene>
<evidence type="ECO:0000313" key="2">
    <source>
        <dbReference type="Proteomes" id="UP000325440"/>
    </source>
</evidence>